<feature type="compositionally biased region" description="Basic and acidic residues" evidence="1">
    <location>
        <begin position="991"/>
        <end position="1001"/>
    </location>
</feature>
<feature type="region of interest" description="Disordered" evidence="1">
    <location>
        <begin position="134"/>
        <end position="171"/>
    </location>
</feature>
<feature type="region of interest" description="Disordered" evidence="1">
    <location>
        <begin position="617"/>
        <end position="681"/>
    </location>
</feature>
<feature type="region of interest" description="Disordered" evidence="1">
    <location>
        <begin position="890"/>
        <end position="1072"/>
    </location>
</feature>
<keyword evidence="3" id="KW-1185">Reference proteome</keyword>
<feature type="compositionally biased region" description="Low complexity" evidence="1">
    <location>
        <begin position="1055"/>
        <end position="1070"/>
    </location>
</feature>
<feature type="region of interest" description="Disordered" evidence="1">
    <location>
        <begin position="510"/>
        <end position="539"/>
    </location>
</feature>
<dbReference type="OMA" id="MGLFNKP"/>
<protein>
    <submittedName>
        <fullName evidence="2">Uncharacterized protein</fullName>
    </submittedName>
</protein>
<feature type="compositionally biased region" description="Polar residues" evidence="1">
    <location>
        <begin position="1184"/>
        <end position="1199"/>
    </location>
</feature>
<feature type="region of interest" description="Disordered" evidence="1">
    <location>
        <begin position="217"/>
        <end position="334"/>
    </location>
</feature>
<proteinExistence type="predicted"/>
<dbReference type="GeneID" id="27903079"/>
<gene>
    <name evidence="2" type="ORF">SEPMUDRAFT_150061</name>
</gene>
<feature type="compositionally biased region" description="Basic and acidic residues" evidence="1">
    <location>
        <begin position="891"/>
        <end position="920"/>
    </location>
</feature>
<feature type="region of interest" description="Disordered" evidence="1">
    <location>
        <begin position="366"/>
        <end position="437"/>
    </location>
</feature>
<feature type="region of interest" description="Disordered" evidence="1">
    <location>
        <begin position="857"/>
        <end position="878"/>
    </location>
</feature>
<feature type="compositionally biased region" description="Polar residues" evidence="1">
    <location>
        <begin position="769"/>
        <end position="794"/>
    </location>
</feature>
<feature type="compositionally biased region" description="Polar residues" evidence="1">
    <location>
        <begin position="646"/>
        <end position="658"/>
    </location>
</feature>
<feature type="compositionally biased region" description="Polar residues" evidence="1">
    <location>
        <begin position="960"/>
        <end position="988"/>
    </location>
</feature>
<feature type="compositionally biased region" description="Polar residues" evidence="1">
    <location>
        <begin position="379"/>
        <end position="432"/>
    </location>
</feature>
<name>M3AWB4_SPHMS</name>
<feature type="compositionally biased region" description="Basic and acidic residues" evidence="1">
    <location>
        <begin position="46"/>
        <end position="55"/>
    </location>
</feature>
<feature type="region of interest" description="Disordered" evidence="1">
    <location>
        <begin position="551"/>
        <end position="590"/>
    </location>
</feature>
<dbReference type="HOGENOM" id="CLU_002672_0_0_1"/>
<feature type="compositionally biased region" description="Low complexity" evidence="1">
    <location>
        <begin position="281"/>
        <end position="315"/>
    </location>
</feature>
<feature type="compositionally biased region" description="Basic and acidic residues" evidence="1">
    <location>
        <begin position="217"/>
        <end position="232"/>
    </location>
</feature>
<feature type="region of interest" description="Disordered" evidence="1">
    <location>
        <begin position="694"/>
        <end position="722"/>
    </location>
</feature>
<organism evidence="2 3">
    <name type="scientific">Sphaerulina musiva (strain SO2202)</name>
    <name type="common">Poplar stem canker fungus</name>
    <name type="synonym">Septoria musiva</name>
    <dbReference type="NCBI Taxonomy" id="692275"/>
    <lineage>
        <taxon>Eukaryota</taxon>
        <taxon>Fungi</taxon>
        <taxon>Dikarya</taxon>
        <taxon>Ascomycota</taxon>
        <taxon>Pezizomycotina</taxon>
        <taxon>Dothideomycetes</taxon>
        <taxon>Dothideomycetidae</taxon>
        <taxon>Mycosphaerellales</taxon>
        <taxon>Mycosphaerellaceae</taxon>
        <taxon>Sphaerulina</taxon>
    </lineage>
</organism>
<dbReference type="STRING" id="692275.M3AWB4"/>
<dbReference type="RefSeq" id="XP_016759151.1">
    <property type="nucleotide sequence ID" value="XM_016905942.1"/>
</dbReference>
<evidence type="ECO:0000313" key="3">
    <source>
        <dbReference type="Proteomes" id="UP000016931"/>
    </source>
</evidence>
<feature type="region of interest" description="Disordered" evidence="1">
    <location>
        <begin position="766"/>
        <end position="810"/>
    </location>
</feature>
<dbReference type="eggNOG" id="ENOG502RJH1">
    <property type="taxonomic scope" value="Eukaryota"/>
</dbReference>
<dbReference type="EMBL" id="KB456266">
    <property type="protein sequence ID" value="EMF11030.1"/>
    <property type="molecule type" value="Genomic_DNA"/>
</dbReference>
<feature type="compositionally biased region" description="Acidic residues" evidence="1">
    <location>
        <begin position="579"/>
        <end position="588"/>
    </location>
</feature>
<reference evidence="2 3" key="1">
    <citation type="journal article" date="2012" name="PLoS Pathog.">
        <title>Diverse lifestyles and strategies of plant pathogenesis encoded in the genomes of eighteen Dothideomycetes fungi.</title>
        <authorList>
            <person name="Ohm R.A."/>
            <person name="Feau N."/>
            <person name="Henrissat B."/>
            <person name="Schoch C.L."/>
            <person name="Horwitz B.A."/>
            <person name="Barry K.W."/>
            <person name="Condon B.J."/>
            <person name="Copeland A.C."/>
            <person name="Dhillon B."/>
            <person name="Glaser F."/>
            <person name="Hesse C.N."/>
            <person name="Kosti I."/>
            <person name="LaButti K."/>
            <person name="Lindquist E.A."/>
            <person name="Lucas S."/>
            <person name="Salamov A.A."/>
            <person name="Bradshaw R.E."/>
            <person name="Ciuffetti L."/>
            <person name="Hamelin R.C."/>
            <person name="Kema G.H.J."/>
            <person name="Lawrence C."/>
            <person name="Scott J.A."/>
            <person name="Spatafora J.W."/>
            <person name="Turgeon B.G."/>
            <person name="de Wit P.J.G.M."/>
            <person name="Zhong S."/>
            <person name="Goodwin S.B."/>
            <person name="Grigoriev I.V."/>
        </authorList>
    </citation>
    <scope>NUCLEOTIDE SEQUENCE [LARGE SCALE GENOMIC DNA]</scope>
    <source>
        <strain evidence="2 3">SO2202</strain>
    </source>
</reference>
<feature type="compositionally biased region" description="Polar residues" evidence="1">
    <location>
        <begin position="510"/>
        <end position="521"/>
    </location>
</feature>
<evidence type="ECO:0000256" key="1">
    <source>
        <dbReference type="SAM" id="MobiDB-lite"/>
    </source>
</evidence>
<dbReference type="AlphaFoldDB" id="M3AWB4"/>
<feature type="compositionally biased region" description="Polar residues" evidence="1">
    <location>
        <begin position="1224"/>
        <end position="1235"/>
    </location>
</feature>
<sequence>MNKLLKKKAIDGPVSNDDALRALSQPPLPSPAPKKSGASRWKKNKKPEPAPRPELDVSIALPSTDDFRTSLLMPSLSTRFSMLREQDDPNSLLGKASDDSVLHPRRRSRLGDFGCHPTGLSDIAEVSSVHGSIRPPFAQASSSRADSTVSEDGYSSEVDAQGGSIMQRSRPGEGNILFGGRQKIYKIAGSGANSTKSLGKVMYDDDVGMSAFQRYRQREREHDASELPRSSDDSQMFEFGLDKAELDLQDDDDGQHSLPNDSAKDLCHSPSLSSYDRKRSTTSSDARSIARSSTAATSVASQTLASAAPSPAHAPTGVMTLAPAMTPMPDRVNTKPKRLYEQGLDQHLQEQQSTALSRLNSIQRQRAMSGKNVPPFLHSTKSAGNLQERSQSPSFAFRSQSPQLMSPNPLSTLGSIRRANSATSSPLPSGPQSPVDGYQDEASVLAQALEPADRGKATAMGAFNKPAFAFDEQQYLERQKQLQRSASNAALKSKAQSQSALQQRINAYNEAQDNQSRGSHNSSARAGAEAASRKHEGSHAYDVFQKAVSKFPTKVSPPPASKSPLPDTHRTFFGNISASDDEDEEEESQIAQSFNQPEYGYGGYQSKWQPTILPSVSEHPAMRQRKSPASLTEECEEEEEGPRSPRNATAPPSQTDTASRGGEQIPKALDSPTLPGAEAVGGINGMMHHLRQKSNESSIYPADEPKTTETAPSNLPNMPWNCSKSESLEAAAASLDPAASLRDSHYTASNPWDLDETRSLMDRAHFDQSDTSSTDAMNQSNVLGSQDTGSNPRQNRNRDNSELSVADDDAPSWQQELRGQHTRDASIATQEGRDAFSRELAARREAVKENLRSVVDVNNGSRSNSPVPPPLSIATSGSNGLRAFGALRAKTSRESLAHMRDHPSTRARNERSPDTTRPRADSSTARLPMPPRSQHPAFKTGPPDGFQESDNSDVPRERQLASSRSVAQMNGRNRSRSNSAATGSSRSRTGPFRDDLEKAMVEGRGSSSTAHEFTPDVSPGLPGSDRSSDGCRTGMQTYFEHRTGRTLQPVDTQLGSSGPTPAATPSSLTPNIYTPGRPVPVANAYSENPTPPLSGSSPAISPSAFSAGVPFPARGTGLRKRTITKYDISEPTLISSTSNVDTVDLPPGASLQNGREDAPPIPPINPRRRGTRKMFGLGSKESQETTVPVTTRSDPNLLTQTSPKREAQVLPGNVMRMPAFEQSSVMPQYSGSRSAAASPELTRRPDRAVASPMDGGMF</sequence>
<feature type="compositionally biased region" description="Polar residues" evidence="1">
    <location>
        <begin position="1045"/>
        <end position="1054"/>
    </location>
</feature>
<dbReference type="OrthoDB" id="5335210at2759"/>
<evidence type="ECO:0000313" key="2">
    <source>
        <dbReference type="EMBL" id="EMF11030.1"/>
    </source>
</evidence>
<accession>M3AWB4</accession>
<feature type="region of interest" description="Disordered" evidence="1">
    <location>
        <begin position="1137"/>
        <end position="1199"/>
    </location>
</feature>
<feature type="compositionally biased region" description="Polar residues" evidence="1">
    <location>
        <begin position="139"/>
        <end position="150"/>
    </location>
</feature>
<feature type="region of interest" description="Disordered" evidence="1">
    <location>
        <begin position="1"/>
        <end position="63"/>
    </location>
</feature>
<feature type="region of interest" description="Disordered" evidence="1">
    <location>
        <begin position="1224"/>
        <end position="1258"/>
    </location>
</feature>
<dbReference type="Proteomes" id="UP000016931">
    <property type="component" value="Unassembled WGS sequence"/>
</dbReference>
<feature type="compositionally biased region" description="Polar residues" evidence="1">
    <location>
        <begin position="708"/>
        <end position="722"/>
    </location>
</feature>